<keyword evidence="2" id="KW-1185">Reference proteome</keyword>
<sequence length="317" mass="35070">MNFFKFYCRICLVFVFTISWVGCKPDSKKAVSDVMDQVAKDSTIEVVTRVMDFITVDTISSGWNTFRYINKSTEPHFILFDKYPEGKNIEDMKKEVLPPFDEGMSLIMKGDMDAAMQAFGKLPPWFSEIVFSGGTGLVSPGTVGTTIVNLPPGYYIMECYVKMADGRFHSSMGMTKELVVQDLAGESQPPIPAVQVSISSTDGISVKGEIKAGKQLFSVDYMDQIVHENFVGHDVNLVRLEEGADLVRLEAWMNWATPDGLMTPVPEGVTFLGGTNDAPGGSTLYFEAEIKPGKYAFISEVPNSEDKGMFKVFEVSE</sequence>
<dbReference type="PROSITE" id="PS51257">
    <property type="entry name" value="PROKAR_LIPOPROTEIN"/>
    <property type="match status" value="1"/>
</dbReference>
<dbReference type="Proteomes" id="UP000468443">
    <property type="component" value="Unassembled WGS sequence"/>
</dbReference>
<evidence type="ECO:0000313" key="2">
    <source>
        <dbReference type="Proteomes" id="UP000468443"/>
    </source>
</evidence>
<reference evidence="1 2" key="1">
    <citation type="submission" date="2020-01" db="EMBL/GenBank/DDBJ databases">
        <title>Muriicola jejuensis KCTC 22299.</title>
        <authorList>
            <person name="Wang G."/>
        </authorList>
    </citation>
    <scope>NUCLEOTIDE SEQUENCE [LARGE SCALE GENOMIC DNA]</scope>
    <source>
        <strain evidence="1 2">KCTC 22299</strain>
    </source>
</reference>
<protein>
    <submittedName>
        <fullName evidence="1">Uncharacterized protein</fullName>
    </submittedName>
</protein>
<comment type="caution">
    <text evidence="1">The sequence shown here is derived from an EMBL/GenBank/DDBJ whole genome shotgun (WGS) entry which is preliminary data.</text>
</comment>
<organism evidence="1 2">
    <name type="scientific">Muriicola jejuensis</name>
    <dbReference type="NCBI Taxonomy" id="504488"/>
    <lineage>
        <taxon>Bacteria</taxon>
        <taxon>Pseudomonadati</taxon>
        <taxon>Bacteroidota</taxon>
        <taxon>Flavobacteriia</taxon>
        <taxon>Flavobacteriales</taxon>
        <taxon>Flavobacteriaceae</taxon>
        <taxon>Muriicola</taxon>
    </lineage>
</organism>
<dbReference type="EMBL" id="JAABOP010000002">
    <property type="protein sequence ID" value="NER10448.1"/>
    <property type="molecule type" value="Genomic_DNA"/>
</dbReference>
<evidence type="ECO:0000313" key="1">
    <source>
        <dbReference type="EMBL" id="NER10448.1"/>
    </source>
</evidence>
<dbReference type="AlphaFoldDB" id="A0A6P0UFC3"/>
<accession>A0A6P0UFC3</accession>
<proteinExistence type="predicted"/>
<name>A0A6P0UFC3_9FLAO</name>
<gene>
    <name evidence="1" type="ORF">GWK09_07960</name>
</gene>